<dbReference type="EMBL" id="AP018203">
    <property type="protein sequence ID" value="BAY57112.1"/>
    <property type="molecule type" value="Genomic_DNA"/>
</dbReference>
<gene>
    <name evidence="2" type="ORF">NIES2135_39760</name>
</gene>
<keyword evidence="3" id="KW-1185">Reference proteome</keyword>
<reference evidence="2 3" key="1">
    <citation type="submission" date="2017-06" db="EMBL/GenBank/DDBJ databases">
        <title>Genome sequencing of cyanobaciteial culture collection at National Institute for Environmental Studies (NIES).</title>
        <authorList>
            <person name="Hirose Y."/>
            <person name="Shimura Y."/>
            <person name="Fujisawa T."/>
            <person name="Nakamura Y."/>
            <person name="Kawachi M."/>
        </authorList>
    </citation>
    <scope>NUCLEOTIDE SEQUENCE [LARGE SCALE GENOMIC DNA]</scope>
    <source>
        <strain evidence="2 3">NIES-2135</strain>
    </source>
</reference>
<name>A0A1Z4JK17_LEPBY</name>
<accession>A0A1Z4JK17</accession>
<dbReference type="AlphaFoldDB" id="A0A1Z4JK17"/>
<organism evidence="2 3">
    <name type="scientific">Leptolyngbya boryana NIES-2135</name>
    <dbReference type="NCBI Taxonomy" id="1973484"/>
    <lineage>
        <taxon>Bacteria</taxon>
        <taxon>Bacillati</taxon>
        <taxon>Cyanobacteriota</taxon>
        <taxon>Cyanophyceae</taxon>
        <taxon>Leptolyngbyales</taxon>
        <taxon>Leptolyngbyaceae</taxon>
        <taxon>Leptolyngbya group</taxon>
        <taxon>Leptolyngbya</taxon>
    </lineage>
</organism>
<proteinExistence type="predicted"/>
<evidence type="ECO:0000313" key="3">
    <source>
        <dbReference type="Proteomes" id="UP000217895"/>
    </source>
</evidence>
<sequence>MQTTQRLANQYYIYVDPTLPPEPWDIYDPNPQNRGFVAYFGQVLQKVEENLGRSGLVFYVTLSDMRTLPSYGDNVIVLIIGDEHYRIPQYIHKVGAVFKSYGITQEMQWKNFLKPSYRDFITLIQYFSNLSLRLPLLINYEFQKLRSLILKNVRVAPIFDIPGGYYNSENLPIKAIEDRTYDVFFDGSVQNNIYSKWSTKNWLKTPKIVARSQMLENLDRFHQNHPQYRVQLAIQQAFGVVSEESAWSYSENLMNAKVCLVPRGTTLESFRICEAMRYGCVIVVEDLPNREFYRNAPVVRVKNWKNLEPVLAALLSDQRQMREIHEQTLAWWETQMAEPVIGKQIAAALNQLPHIP</sequence>
<feature type="domain" description="RXYLT1 C-terminal" evidence="1">
    <location>
        <begin position="234"/>
        <end position="333"/>
    </location>
</feature>
<evidence type="ECO:0000259" key="1">
    <source>
        <dbReference type="Pfam" id="PF24785"/>
    </source>
</evidence>
<dbReference type="Proteomes" id="UP000217895">
    <property type="component" value="Chromosome"/>
</dbReference>
<dbReference type="InterPro" id="IPR057538">
    <property type="entry name" value="RXYLT1_C"/>
</dbReference>
<protein>
    <recommendedName>
        <fullName evidence="1">RXYLT1 C-terminal domain-containing protein</fullName>
    </recommendedName>
</protein>
<dbReference type="Pfam" id="PF24785">
    <property type="entry name" value="RXYLT1_C"/>
    <property type="match status" value="1"/>
</dbReference>
<evidence type="ECO:0000313" key="2">
    <source>
        <dbReference type="EMBL" id="BAY57112.1"/>
    </source>
</evidence>